<sequence length="95" mass="10446">MFEHDAGDQWRHGHGGHHAGGPPADVRAAPPHVRHRLADQDEARLVDLLAPVDVGEHSCSEDQRGDRQDEGVLHPRQLRGRASDTYGAAEPPQRL</sequence>
<comment type="caution">
    <text evidence="2">The sequence shown here is derived from an EMBL/GenBank/DDBJ whole genome shotgun (WGS) entry which is preliminary data.</text>
</comment>
<protein>
    <submittedName>
        <fullName evidence="2">Uncharacterized protein</fullName>
    </submittedName>
</protein>
<keyword evidence="3" id="KW-1185">Reference proteome</keyword>
<proteinExistence type="predicted"/>
<dbReference type="EMBL" id="JBHMCF010000036">
    <property type="protein sequence ID" value="MFB9473715.1"/>
    <property type="molecule type" value="Genomic_DNA"/>
</dbReference>
<feature type="region of interest" description="Disordered" evidence="1">
    <location>
        <begin position="1"/>
        <end position="40"/>
    </location>
</feature>
<name>A0ABV5NTU5_9ACTN</name>
<evidence type="ECO:0000313" key="2">
    <source>
        <dbReference type="EMBL" id="MFB9473715.1"/>
    </source>
</evidence>
<dbReference type="Proteomes" id="UP001589568">
    <property type="component" value="Unassembled WGS sequence"/>
</dbReference>
<feature type="compositionally biased region" description="Basic and acidic residues" evidence="1">
    <location>
        <begin position="56"/>
        <end position="73"/>
    </location>
</feature>
<organism evidence="2 3">
    <name type="scientific">Nonomuraea salmonea</name>
    <dbReference type="NCBI Taxonomy" id="46181"/>
    <lineage>
        <taxon>Bacteria</taxon>
        <taxon>Bacillati</taxon>
        <taxon>Actinomycetota</taxon>
        <taxon>Actinomycetes</taxon>
        <taxon>Streptosporangiales</taxon>
        <taxon>Streptosporangiaceae</taxon>
        <taxon>Nonomuraea</taxon>
    </lineage>
</organism>
<feature type="compositionally biased region" description="Basic and acidic residues" evidence="1">
    <location>
        <begin position="1"/>
        <end position="11"/>
    </location>
</feature>
<evidence type="ECO:0000313" key="3">
    <source>
        <dbReference type="Proteomes" id="UP001589568"/>
    </source>
</evidence>
<dbReference type="RefSeq" id="WP_379484218.1">
    <property type="nucleotide sequence ID" value="NZ_JBHMCF010000036.1"/>
</dbReference>
<evidence type="ECO:0000256" key="1">
    <source>
        <dbReference type="SAM" id="MobiDB-lite"/>
    </source>
</evidence>
<accession>A0ABV5NTU5</accession>
<reference evidence="2 3" key="1">
    <citation type="submission" date="2024-09" db="EMBL/GenBank/DDBJ databases">
        <authorList>
            <person name="Sun Q."/>
            <person name="Mori K."/>
        </authorList>
    </citation>
    <scope>NUCLEOTIDE SEQUENCE [LARGE SCALE GENOMIC DNA]</scope>
    <source>
        <strain evidence="2 3">JCM 3324</strain>
    </source>
</reference>
<gene>
    <name evidence="2" type="ORF">ACFFR3_29835</name>
</gene>
<feature type="region of interest" description="Disordered" evidence="1">
    <location>
        <begin position="56"/>
        <end position="95"/>
    </location>
</feature>